<dbReference type="InterPro" id="IPR000608">
    <property type="entry name" value="UBC"/>
</dbReference>
<keyword evidence="2" id="KW-0808">Transferase</keyword>
<keyword evidence="5" id="KW-0175">Coiled coil</keyword>
<dbReference type="GO" id="GO:0016779">
    <property type="term" value="F:nucleotidyltransferase activity"/>
    <property type="evidence" value="ECO:0007669"/>
    <property type="project" value="UniProtKB-KW"/>
</dbReference>
<dbReference type="Gene3D" id="3.90.228.10">
    <property type="match status" value="1"/>
</dbReference>
<feature type="coiled-coil region" evidence="5">
    <location>
        <begin position="392"/>
        <end position="453"/>
    </location>
</feature>
<dbReference type="Proteomes" id="UP001295684">
    <property type="component" value="Unassembled WGS sequence"/>
</dbReference>
<dbReference type="CDD" id="cd23802">
    <property type="entry name" value="UBCc_UBE2Q"/>
    <property type="match status" value="1"/>
</dbReference>
<dbReference type="EMBL" id="CAMPGE010021751">
    <property type="protein sequence ID" value="CAI2379874.1"/>
    <property type="molecule type" value="Genomic_DNA"/>
</dbReference>
<dbReference type="AlphaFoldDB" id="A0AAD1XVY1"/>
<dbReference type="PANTHER" id="PTHR21328">
    <property type="entry name" value="POLY ADP-RIBOSE POLYMERASE FAMILY, MEMBER PARP"/>
    <property type="match status" value="1"/>
</dbReference>
<dbReference type="PROSITE" id="PS50127">
    <property type="entry name" value="UBC_2"/>
    <property type="match status" value="1"/>
</dbReference>
<organism evidence="7 8">
    <name type="scientific">Euplotes crassus</name>
    <dbReference type="NCBI Taxonomy" id="5936"/>
    <lineage>
        <taxon>Eukaryota</taxon>
        <taxon>Sar</taxon>
        <taxon>Alveolata</taxon>
        <taxon>Ciliophora</taxon>
        <taxon>Intramacronucleata</taxon>
        <taxon>Spirotrichea</taxon>
        <taxon>Hypotrichia</taxon>
        <taxon>Euplotida</taxon>
        <taxon>Euplotidae</taxon>
        <taxon>Moneuplotes</taxon>
    </lineage>
</organism>
<evidence type="ECO:0000256" key="4">
    <source>
        <dbReference type="ARBA" id="ARBA00023027"/>
    </source>
</evidence>
<feature type="domain" description="UBC core" evidence="6">
    <location>
        <begin position="461"/>
        <end position="625"/>
    </location>
</feature>
<dbReference type="Gene3D" id="3.10.110.10">
    <property type="entry name" value="Ubiquitin Conjugating Enzyme"/>
    <property type="match status" value="1"/>
</dbReference>
<dbReference type="SUPFAM" id="SSF56399">
    <property type="entry name" value="ADP-ribosylation"/>
    <property type="match status" value="1"/>
</dbReference>
<gene>
    <name evidence="7" type="ORF">ECRASSUSDP1_LOCUS21294</name>
</gene>
<dbReference type="InterPro" id="IPR016135">
    <property type="entry name" value="UBQ-conjugating_enzyme/RWD"/>
</dbReference>
<evidence type="ECO:0000256" key="1">
    <source>
        <dbReference type="ARBA" id="ARBA00022676"/>
    </source>
</evidence>
<evidence type="ECO:0000256" key="3">
    <source>
        <dbReference type="ARBA" id="ARBA00022695"/>
    </source>
</evidence>
<keyword evidence="3" id="KW-0548">Nucleotidyltransferase</keyword>
<proteinExistence type="predicted"/>
<name>A0AAD1XVY1_EUPCR</name>
<sequence>MLFNNVTTEQLLNNSLLHYFKHIICSLDSVLEYCCICRDKLSTKSTKIRCCNKGLCEFSFEESQGIYIIPEIKNDLATFSLDLSIFSECLMSNKANQCLKPFPSYFLKAINYKVKEDTFTTFEKKEIEDIKENNKDLNRMRSFFKMLPAPDKLIKDRHNDSDLVELFSKLPKVGHESLAIYKLLQYLVCTNRVSFKQLSDDDKLSGVDDFDEYIIYNNESNEEEAFQEMKRKKDSVWTFHGSSMENWYSILRNGPRNLFHTEMMADEVDSEDIVYSSSDFATASGYTRPRNNEFRLDGTIPSWEHSKVKSKRIVGVLEIIKNPSYGGNRNNNSLLADYSTFACPDDHCIMLRYIWVFSQNDMYKGRAARNNLTTNDIPFESQYYSTVRKIQEEQMNHRKERLLEAHKRAKERYEEELELKKKIDLQVKEQHENDKAKEKEQQIDQRINTLESKMTGKGSAIATNRILEEYKFFQTSSDIKNFEIKLPNDNFYKWVVSLDILKFELTPELKEDFECMKQQTGNGPELQFEIVYTSSFPFDPPFIRVVKPIFKVHTGHVTVGGSLCIESLTPSGWSSARSIEGIFVEILSIILQGETRIEKSSLGHTYSIQEARAAFERVAKHHGWL</sequence>
<dbReference type="InterPro" id="IPR051838">
    <property type="entry name" value="ARTD_PARP"/>
</dbReference>
<keyword evidence="1" id="KW-0328">Glycosyltransferase</keyword>
<evidence type="ECO:0000313" key="8">
    <source>
        <dbReference type="Proteomes" id="UP001295684"/>
    </source>
</evidence>
<reference evidence="7" key="1">
    <citation type="submission" date="2023-07" db="EMBL/GenBank/DDBJ databases">
        <authorList>
            <consortium name="AG Swart"/>
            <person name="Singh M."/>
            <person name="Singh A."/>
            <person name="Seah K."/>
            <person name="Emmerich C."/>
        </authorList>
    </citation>
    <scope>NUCLEOTIDE SEQUENCE</scope>
    <source>
        <strain evidence="7">DP1</strain>
    </source>
</reference>
<dbReference type="GO" id="GO:0016757">
    <property type="term" value="F:glycosyltransferase activity"/>
    <property type="evidence" value="ECO:0007669"/>
    <property type="project" value="UniProtKB-KW"/>
</dbReference>
<evidence type="ECO:0000256" key="5">
    <source>
        <dbReference type="SAM" id="Coils"/>
    </source>
</evidence>
<keyword evidence="4" id="KW-0520">NAD</keyword>
<dbReference type="SUPFAM" id="SSF54495">
    <property type="entry name" value="UBC-like"/>
    <property type="match status" value="1"/>
</dbReference>
<keyword evidence="8" id="KW-1185">Reference proteome</keyword>
<evidence type="ECO:0000313" key="7">
    <source>
        <dbReference type="EMBL" id="CAI2379874.1"/>
    </source>
</evidence>
<comment type="caution">
    <text evidence="7">The sequence shown here is derived from an EMBL/GenBank/DDBJ whole genome shotgun (WGS) entry which is preliminary data.</text>
</comment>
<evidence type="ECO:0000259" key="6">
    <source>
        <dbReference type="PROSITE" id="PS50127"/>
    </source>
</evidence>
<evidence type="ECO:0000256" key="2">
    <source>
        <dbReference type="ARBA" id="ARBA00022679"/>
    </source>
</evidence>
<protein>
    <recommendedName>
        <fullName evidence="6">UBC core domain-containing protein</fullName>
    </recommendedName>
</protein>
<accession>A0AAD1XVY1</accession>